<dbReference type="InterPro" id="IPR017150">
    <property type="entry name" value="Pept_M20_glutamate_carboxypep"/>
</dbReference>
<dbReference type="RefSeq" id="WP_144642210.1">
    <property type="nucleotide sequence ID" value="NZ_BNAX01000001.1"/>
</dbReference>
<gene>
    <name evidence="5" type="ORF">FNH06_24385</name>
</gene>
<dbReference type="Pfam" id="PF01546">
    <property type="entry name" value="Peptidase_M20"/>
    <property type="match status" value="1"/>
</dbReference>
<keyword evidence="2" id="KW-0378">Hydrolase</keyword>
<proteinExistence type="predicted"/>
<keyword evidence="6" id="KW-1185">Reference proteome</keyword>
<dbReference type="SUPFAM" id="SSF55031">
    <property type="entry name" value="Bacterial exopeptidase dimerisation domain"/>
    <property type="match status" value="1"/>
</dbReference>
<dbReference type="Proteomes" id="UP000318578">
    <property type="component" value="Unassembled WGS sequence"/>
</dbReference>
<comment type="caution">
    <text evidence="5">The sequence shown here is derived from an EMBL/GenBank/DDBJ whole genome shotgun (WGS) entry which is preliminary data.</text>
</comment>
<dbReference type="PANTHER" id="PTHR43808:SF9">
    <property type="entry name" value="BLL0789 PROTEIN"/>
    <property type="match status" value="1"/>
</dbReference>
<sequence length="394" mass="40677">MISAPQAGKPEPPPAPLRLWASRALPAMARDLRFLVGLETPSEDKALLDAGLSAIEGWLVERLGPPGELHRHDGGAHGDVLEASYPGEAPGHVLFLCHYDTVWPAGTLADWPFRRAGTIASGPGTFDMKLGIVQAVWALRGARALGLRVPTVRLLLNGDEEIGSPVGRAHIERLSEGALATLVFEASLDGAVKTGRKGVGLFEVTVVGVEAHAGLDPLAGVSAIHQLAELIPVLAALGDPAKGTTVNVGLVNGGTALNVVAGKAGCGLDIRVADPAETARLDAALAALRLSDPRARLTVRGEWNRPPMVPNPATRRLFELARRVGAGLGLDLAQVSVGGASDANFVSALNRPVLDGLGALGGGAHARHEHVLLDHLPVRTALVAGLLSALSPAG</sequence>
<evidence type="ECO:0000256" key="2">
    <source>
        <dbReference type="ARBA" id="ARBA00022801"/>
    </source>
</evidence>
<dbReference type="InterPro" id="IPR036264">
    <property type="entry name" value="Bact_exopeptidase_dim_dom"/>
</dbReference>
<accession>A0A558A580</accession>
<dbReference type="InterPro" id="IPR002933">
    <property type="entry name" value="Peptidase_M20"/>
</dbReference>
<dbReference type="Gene3D" id="3.40.630.10">
    <property type="entry name" value="Zn peptidases"/>
    <property type="match status" value="1"/>
</dbReference>
<feature type="domain" description="Peptidase M20 dimerisation" evidence="4">
    <location>
        <begin position="194"/>
        <end position="287"/>
    </location>
</feature>
<dbReference type="Pfam" id="PF07687">
    <property type="entry name" value="M20_dimer"/>
    <property type="match status" value="1"/>
</dbReference>
<evidence type="ECO:0000259" key="4">
    <source>
        <dbReference type="Pfam" id="PF07687"/>
    </source>
</evidence>
<feature type="active site" description="Proton acceptor" evidence="3">
    <location>
        <position position="160"/>
    </location>
</feature>
<dbReference type="AlphaFoldDB" id="A0A558A580"/>
<keyword evidence="1" id="KW-0479">Metal-binding</keyword>
<dbReference type="PIRSF" id="PIRSF037238">
    <property type="entry name" value="Carboxypeptidase_G2"/>
    <property type="match status" value="1"/>
</dbReference>
<dbReference type="GO" id="GO:0046872">
    <property type="term" value="F:metal ion binding"/>
    <property type="evidence" value="ECO:0007669"/>
    <property type="project" value="UniProtKB-KW"/>
</dbReference>
<evidence type="ECO:0000313" key="6">
    <source>
        <dbReference type="Proteomes" id="UP000318578"/>
    </source>
</evidence>
<organism evidence="5 6">
    <name type="scientific">Amycolatopsis acidiphila</name>
    <dbReference type="NCBI Taxonomy" id="715473"/>
    <lineage>
        <taxon>Bacteria</taxon>
        <taxon>Bacillati</taxon>
        <taxon>Actinomycetota</taxon>
        <taxon>Actinomycetes</taxon>
        <taxon>Pseudonocardiales</taxon>
        <taxon>Pseudonocardiaceae</taxon>
        <taxon>Amycolatopsis</taxon>
    </lineage>
</organism>
<protein>
    <submittedName>
        <fullName evidence="5">M20 family metallopeptidase</fullName>
    </submittedName>
</protein>
<dbReference type="InterPro" id="IPR050072">
    <property type="entry name" value="Peptidase_M20A"/>
</dbReference>
<name>A0A558A580_9PSEU</name>
<dbReference type="GO" id="GO:0016787">
    <property type="term" value="F:hydrolase activity"/>
    <property type="evidence" value="ECO:0007669"/>
    <property type="project" value="UniProtKB-KW"/>
</dbReference>
<dbReference type="SUPFAM" id="SSF53187">
    <property type="entry name" value="Zn-dependent exopeptidases"/>
    <property type="match status" value="1"/>
</dbReference>
<evidence type="ECO:0000256" key="3">
    <source>
        <dbReference type="PIRSR" id="PIRSR037238-1"/>
    </source>
</evidence>
<dbReference type="PANTHER" id="PTHR43808">
    <property type="entry name" value="ACETYLORNITHINE DEACETYLASE"/>
    <property type="match status" value="1"/>
</dbReference>
<reference evidence="5 6" key="1">
    <citation type="submission" date="2019-07" db="EMBL/GenBank/DDBJ databases">
        <title>New species of Amycolatopsis and Streptomyces.</title>
        <authorList>
            <person name="Duangmal K."/>
            <person name="Teo W.F.A."/>
            <person name="Lipun K."/>
        </authorList>
    </citation>
    <scope>NUCLEOTIDE SEQUENCE [LARGE SCALE GENOMIC DNA]</scope>
    <source>
        <strain evidence="5 6">JCM 30562</strain>
    </source>
</reference>
<evidence type="ECO:0000313" key="5">
    <source>
        <dbReference type="EMBL" id="TVT19424.1"/>
    </source>
</evidence>
<evidence type="ECO:0000256" key="1">
    <source>
        <dbReference type="ARBA" id="ARBA00022723"/>
    </source>
</evidence>
<dbReference type="OrthoDB" id="9783294at2"/>
<dbReference type="EMBL" id="VJZA01000047">
    <property type="protein sequence ID" value="TVT19424.1"/>
    <property type="molecule type" value="Genomic_DNA"/>
</dbReference>
<dbReference type="InterPro" id="IPR011650">
    <property type="entry name" value="Peptidase_M20_dimer"/>
</dbReference>
<dbReference type="Gene3D" id="3.30.70.360">
    <property type="match status" value="1"/>
</dbReference>
<feature type="active site" evidence="3">
    <location>
        <position position="100"/>
    </location>
</feature>
<dbReference type="CDD" id="cd03885">
    <property type="entry name" value="M20_CPDG2"/>
    <property type="match status" value="1"/>
</dbReference>